<evidence type="ECO:0000256" key="1">
    <source>
        <dbReference type="ARBA" id="ARBA00010665"/>
    </source>
</evidence>
<dbReference type="Gene3D" id="2.40.50.40">
    <property type="match status" value="1"/>
</dbReference>
<dbReference type="AlphaFoldDB" id="A0AAV7DBD2"/>
<dbReference type="EMBL" id="WNYA01000001">
    <property type="protein sequence ID" value="KAG8593543.1"/>
    <property type="molecule type" value="Genomic_DNA"/>
</dbReference>
<accession>A0AAV7DBD2</accession>
<name>A0AAV7DBD2_ENGPU</name>
<dbReference type="Proteomes" id="UP000824782">
    <property type="component" value="Unassembled WGS sequence"/>
</dbReference>
<reference evidence="5" key="1">
    <citation type="thesis" date="2020" institute="ProQuest LLC" country="789 East Eisenhower Parkway, Ann Arbor, MI, USA">
        <title>Comparative Genomics and Chromosome Evolution.</title>
        <authorList>
            <person name="Mudd A.B."/>
        </authorList>
    </citation>
    <scope>NUCLEOTIDE SEQUENCE</scope>
    <source>
        <strain evidence="5">237g6f4</strain>
        <tissue evidence="5">Blood</tissue>
    </source>
</reference>
<dbReference type="SUPFAM" id="SSF54117">
    <property type="entry name" value="Interleukin 8-like chemokines"/>
    <property type="match status" value="1"/>
</dbReference>
<proteinExistence type="inferred from homology"/>
<evidence type="ECO:0000259" key="4">
    <source>
        <dbReference type="SMART" id="SM00199"/>
    </source>
</evidence>
<protein>
    <recommendedName>
        <fullName evidence="4">Chemokine interleukin-8-like domain-containing protein</fullName>
    </recommendedName>
</protein>
<dbReference type="GO" id="GO:0008009">
    <property type="term" value="F:chemokine activity"/>
    <property type="evidence" value="ECO:0007669"/>
    <property type="project" value="InterPro"/>
</dbReference>
<keyword evidence="2" id="KW-0202">Cytokine</keyword>
<sequence>MCCNNAAHRSQTETFSSLLLCCFSVTGSRAFHCHVTCCEPGKCRLLCTAGLSTVRGGFPACHGSALPFTTRPKGLWESRFVRRRCKCLKKTNELIHPEHFKNIIVLPETQNCRRKKIIIQLKNGYTVCVNTNAEWVGVEKQSEKVSLHTLIKFYECD</sequence>
<dbReference type="GO" id="GO:0006952">
    <property type="term" value="P:defense response"/>
    <property type="evidence" value="ECO:0007669"/>
    <property type="project" value="InterPro"/>
</dbReference>
<dbReference type="GO" id="GO:0005615">
    <property type="term" value="C:extracellular space"/>
    <property type="evidence" value="ECO:0007669"/>
    <property type="project" value="UniProtKB-KW"/>
</dbReference>
<keyword evidence="6" id="KW-1185">Reference proteome</keyword>
<comment type="similarity">
    <text evidence="1">Belongs to the intercrine alpha (chemokine CxC) family.</text>
</comment>
<dbReference type="InterPro" id="IPR036048">
    <property type="entry name" value="Interleukin_8-like_sf"/>
</dbReference>
<feature type="chain" id="PRO_5043720157" description="Chemokine interleukin-8-like domain-containing protein" evidence="3">
    <location>
        <begin position="31"/>
        <end position="157"/>
    </location>
</feature>
<gene>
    <name evidence="5" type="ORF">GDO81_000868</name>
</gene>
<dbReference type="GO" id="GO:0006955">
    <property type="term" value="P:immune response"/>
    <property type="evidence" value="ECO:0007669"/>
    <property type="project" value="InterPro"/>
</dbReference>
<dbReference type="InterPro" id="IPR001811">
    <property type="entry name" value="Chemokine_IL8-like_dom"/>
</dbReference>
<organism evidence="5 6">
    <name type="scientific">Engystomops pustulosus</name>
    <name type="common">Tungara frog</name>
    <name type="synonym">Physalaemus pustulosus</name>
    <dbReference type="NCBI Taxonomy" id="76066"/>
    <lineage>
        <taxon>Eukaryota</taxon>
        <taxon>Metazoa</taxon>
        <taxon>Chordata</taxon>
        <taxon>Craniata</taxon>
        <taxon>Vertebrata</taxon>
        <taxon>Euteleostomi</taxon>
        <taxon>Amphibia</taxon>
        <taxon>Batrachia</taxon>
        <taxon>Anura</taxon>
        <taxon>Neobatrachia</taxon>
        <taxon>Hyloidea</taxon>
        <taxon>Leptodactylidae</taxon>
        <taxon>Leiuperinae</taxon>
        <taxon>Engystomops</taxon>
    </lineage>
</organism>
<evidence type="ECO:0000313" key="6">
    <source>
        <dbReference type="Proteomes" id="UP000824782"/>
    </source>
</evidence>
<dbReference type="SMART" id="SM00199">
    <property type="entry name" value="SCY"/>
    <property type="match status" value="1"/>
</dbReference>
<dbReference type="CDD" id="cd00273">
    <property type="entry name" value="Chemokine_CXC"/>
    <property type="match status" value="1"/>
</dbReference>
<evidence type="ECO:0000256" key="2">
    <source>
        <dbReference type="ARBA" id="ARBA00022514"/>
    </source>
</evidence>
<keyword evidence="3" id="KW-0732">Signal</keyword>
<feature type="signal peptide" evidence="3">
    <location>
        <begin position="1"/>
        <end position="30"/>
    </location>
</feature>
<evidence type="ECO:0000313" key="5">
    <source>
        <dbReference type="EMBL" id="KAG8593543.1"/>
    </source>
</evidence>
<dbReference type="Pfam" id="PF00048">
    <property type="entry name" value="IL8"/>
    <property type="match status" value="1"/>
</dbReference>
<evidence type="ECO:0000256" key="3">
    <source>
        <dbReference type="SAM" id="SignalP"/>
    </source>
</evidence>
<comment type="caution">
    <text evidence="5">The sequence shown here is derived from an EMBL/GenBank/DDBJ whole genome shotgun (WGS) entry which is preliminary data.</text>
</comment>
<dbReference type="InterPro" id="IPR033899">
    <property type="entry name" value="CXC_Chemokine_domain"/>
</dbReference>
<feature type="domain" description="Chemokine interleukin-8-like" evidence="4">
    <location>
        <begin position="82"/>
        <end position="146"/>
    </location>
</feature>